<evidence type="ECO:0000313" key="1">
    <source>
        <dbReference type="EMBL" id="KAJ8603520.1"/>
    </source>
</evidence>
<accession>A0AAD7UFN3</accession>
<name>A0AAD7UFN3_9STRA</name>
<organism evidence="1 2">
    <name type="scientific">Chrysophaeum taylorii</name>
    <dbReference type="NCBI Taxonomy" id="2483200"/>
    <lineage>
        <taxon>Eukaryota</taxon>
        <taxon>Sar</taxon>
        <taxon>Stramenopiles</taxon>
        <taxon>Ochrophyta</taxon>
        <taxon>Pelagophyceae</taxon>
        <taxon>Pelagomonadales</taxon>
        <taxon>Pelagomonadaceae</taxon>
        <taxon>Chrysophaeum</taxon>
    </lineage>
</organism>
<protein>
    <submittedName>
        <fullName evidence="1">Uncharacterized protein</fullName>
    </submittedName>
</protein>
<proteinExistence type="predicted"/>
<evidence type="ECO:0000313" key="2">
    <source>
        <dbReference type="Proteomes" id="UP001230188"/>
    </source>
</evidence>
<keyword evidence="2" id="KW-1185">Reference proteome</keyword>
<gene>
    <name evidence="1" type="ORF">CTAYLR_005146</name>
</gene>
<reference evidence="1" key="1">
    <citation type="submission" date="2023-01" db="EMBL/GenBank/DDBJ databases">
        <title>Metagenome sequencing of chrysophaentin producing Chrysophaeum taylorii.</title>
        <authorList>
            <person name="Davison J."/>
            <person name="Bewley C."/>
        </authorList>
    </citation>
    <scope>NUCLEOTIDE SEQUENCE</scope>
    <source>
        <strain evidence="1">NIES-1699</strain>
    </source>
</reference>
<dbReference type="Proteomes" id="UP001230188">
    <property type="component" value="Unassembled WGS sequence"/>
</dbReference>
<sequence length="137" mass="15242">MTLTAITAEPGGDEAVRQRLADRGVADLKFEVKSDPDHSFLVKDAGDIYTLKAHEWEVSGNYEMVQPAIVVLDANGATVKECTWSWKTMGYSNGQAMDMVPFEGEQFPLVTFRPVISDLVPSVKERRPIKLAPIKKF</sequence>
<comment type="caution">
    <text evidence="1">The sequence shown here is derived from an EMBL/GenBank/DDBJ whole genome shotgun (WGS) entry which is preliminary data.</text>
</comment>
<dbReference type="EMBL" id="JAQMWT010000350">
    <property type="protein sequence ID" value="KAJ8603520.1"/>
    <property type="molecule type" value="Genomic_DNA"/>
</dbReference>
<dbReference type="AlphaFoldDB" id="A0AAD7UFN3"/>